<proteinExistence type="predicted"/>
<evidence type="ECO:0000313" key="1">
    <source>
        <dbReference type="EMBL" id="EST46727.1"/>
    </source>
</evidence>
<sequence length="238" mass="26963">MKTAQPATRARSARRANLGSCLMRVITRVIALARKIVIARNGTLATAIWNNATADRAKKDVQFVFQEASAYSAQKIILIVQQQLMVRAPRPVRISRLGTTAKMVWYRFVTKIQRPLACVGRVKIAQHVQISLQNVVPAFLILRWICLGSARNVYLGTRKSAICVYHIKERILTENQVLRLQKLLLGAVYQLLQQFAAGFRTTQFRRNERRQKLYEVLAACQCKIIAGGDSFQIQRQAA</sequence>
<organism evidence="1">
    <name type="scientific">Spironucleus salmonicida</name>
    <dbReference type="NCBI Taxonomy" id="348837"/>
    <lineage>
        <taxon>Eukaryota</taxon>
        <taxon>Metamonada</taxon>
        <taxon>Diplomonadida</taxon>
        <taxon>Hexamitidae</taxon>
        <taxon>Hexamitinae</taxon>
        <taxon>Spironucleus</taxon>
    </lineage>
</organism>
<reference evidence="1" key="1">
    <citation type="journal article" date="2014" name="PLoS Genet.">
        <title>The Genome of Spironucleus salmonicida Highlights a Fish Pathogen Adapted to Fluctuating Environments.</title>
        <authorList>
            <person name="Xu F."/>
            <person name="Jerlstrom-Hultqvist J."/>
            <person name="Einarsson E."/>
            <person name="Astvaldsson A."/>
            <person name="Svard S.G."/>
            <person name="Andersson J.O."/>
        </authorList>
    </citation>
    <scope>NUCLEOTIDE SEQUENCE</scope>
</reference>
<name>V6LPY3_9EUKA</name>
<dbReference type="AlphaFoldDB" id="V6LPY3"/>
<gene>
    <name evidence="1" type="ORF">SS50377_13242</name>
</gene>
<accession>V6LPY3</accession>
<dbReference type="EMBL" id="KI546067">
    <property type="protein sequence ID" value="EST46727.1"/>
    <property type="molecule type" value="Genomic_DNA"/>
</dbReference>
<protein>
    <submittedName>
        <fullName evidence="1">Uncharacterized protein</fullName>
    </submittedName>
</protein>